<dbReference type="InterPro" id="IPR023346">
    <property type="entry name" value="Lysozyme-like_dom_sf"/>
</dbReference>
<dbReference type="InterPro" id="IPR051018">
    <property type="entry name" value="Bacteriophage_GH24"/>
</dbReference>
<dbReference type="PANTHER" id="PTHR38107:SF3">
    <property type="entry name" value="LYSOZYME RRRD-RELATED"/>
    <property type="match status" value="1"/>
</dbReference>
<keyword evidence="5 6" id="KW-0326">Glycosidase</keyword>
<evidence type="ECO:0000256" key="4">
    <source>
        <dbReference type="ARBA" id="ARBA00022801"/>
    </source>
</evidence>
<name>A0ABW3C3V9_SPHXN</name>
<keyword evidence="2 6" id="KW-0929">Antimicrobial</keyword>
<keyword evidence="8" id="KW-1185">Reference proteome</keyword>
<dbReference type="SUPFAM" id="SSF53955">
    <property type="entry name" value="Lysozyme-like"/>
    <property type="match status" value="1"/>
</dbReference>
<protein>
    <recommendedName>
        <fullName evidence="6">Lysozyme</fullName>
        <ecNumber evidence="6">3.2.1.17</ecNumber>
    </recommendedName>
</protein>
<sequence length="154" mass="16949">MKIPANVLKWAMAASVPVAVAIVAPWEGKSNDPYRDIVGVRTVCYGETRVEMRRYTDAECLAMLNKAVAEFANQVLQCTPRLQYHPYQLAAAVSLAYNIGVGAYCRSTVDRLFDAGDLKGACDQFARWRMAGGMVVQGLVNRRKAETELCLTGL</sequence>
<comment type="similarity">
    <text evidence="6">Belongs to the glycosyl hydrolase 24 family.</text>
</comment>
<evidence type="ECO:0000256" key="3">
    <source>
        <dbReference type="ARBA" id="ARBA00022638"/>
    </source>
</evidence>
<dbReference type="EC" id="3.2.1.17" evidence="6"/>
<keyword evidence="3 6" id="KW-0081">Bacteriolytic enzyme</keyword>
<evidence type="ECO:0000313" key="7">
    <source>
        <dbReference type="EMBL" id="MFD0848224.1"/>
    </source>
</evidence>
<dbReference type="EMBL" id="JBHTIK010000004">
    <property type="protein sequence ID" value="MFD0848224.1"/>
    <property type="molecule type" value="Genomic_DNA"/>
</dbReference>
<dbReference type="CDD" id="cd16900">
    <property type="entry name" value="endolysin_R21-like"/>
    <property type="match status" value="1"/>
</dbReference>
<dbReference type="InterPro" id="IPR002196">
    <property type="entry name" value="Glyco_hydro_24"/>
</dbReference>
<evidence type="ECO:0000256" key="2">
    <source>
        <dbReference type="ARBA" id="ARBA00022529"/>
    </source>
</evidence>
<evidence type="ECO:0000256" key="5">
    <source>
        <dbReference type="ARBA" id="ARBA00023295"/>
    </source>
</evidence>
<dbReference type="PANTHER" id="PTHR38107">
    <property type="match status" value="1"/>
</dbReference>
<dbReference type="InterPro" id="IPR034690">
    <property type="entry name" value="Endolysin_T4_type"/>
</dbReference>
<dbReference type="InterPro" id="IPR023347">
    <property type="entry name" value="Lysozyme_dom_sf"/>
</dbReference>
<evidence type="ECO:0000313" key="8">
    <source>
        <dbReference type="Proteomes" id="UP001597124"/>
    </source>
</evidence>
<dbReference type="RefSeq" id="WP_381488624.1">
    <property type="nucleotide sequence ID" value="NZ_JBHTIK010000004.1"/>
</dbReference>
<gene>
    <name evidence="7" type="ORF">ACFQ00_07810</name>
</gene>
<dbReference type="Pfam" id="PF00959">
    <property type="entry name" value="Phage_lysozyme"/>
    <property type="match status" value="1"/>
</dbReference>
<dbReference type="Gene3D" id="1.10.530.40">
    <property type="match status" value="1"/>
</dbReference>
<proteinExistence type="inferred from homology"/>
<comment type="caution">
    <text evidence="7">The sequence shown here is derived from an EMBL/GenBank/DDBJ whole genome shotgun (WGS) entry which is preliminary data.</text>
</comment>
<organism evidence="7 8">
    <name type="scientific">Sphingosinicella xenopeptidilytica</name>
    <dbReference type="NCBI Taxonomy" id="364098"/>
    <lineage>
        <taxon>Bacteria</taxon>
        <taxon>Pseudomonadati</taxon>
        <taxon>Pseudomonadota</taxon>
        <taxon>Alphaproteobacteria</taxon>
        <taxon>Sphingomonadales</taxon>
        <taxon>Sphingosinicellaceae</taxon>
        <taxon>Sphingosinicella</taxon>
    </lineage>
</organism>
<dbReference type="Proteomes" id="UP001597124">
    <property type="component" value="Unassembled WGS sequence"/>
</dbReference>
<comment type="catalytic activity">
    <reaction evidence="1 6">
        <text>Hydrolysis of (1-&gt;4)-beta-linkages between N-acetylmuramic acid and N-acetyl-D-glucosamine residues in a peptidoglycan and between N-acetyl-D-glucosamine residues in chitodextrins.</text>
        <dbReference type="EC" id="3.2.1.17"/>
    </reaction>
</comment>
<reference evidence="8" key="1">
    <citation type="journal article" date="2019" name="Int. J. Syst. Evol. Microbiol.">
        <title>The Global Catalogue of Microorganisms (GCM) 10K type strain sequencing project: providing services to taxonomists for standard genome sequencing and annotation.</title>
        <authorList>
            <consortium name="The Broad Institute Genomics Platform"/>
            <consortium name="The Broad Institute Genome Sequencing Center for Infectious Disease"/>
            <person name="Wu L."/>
            <person name="Ma J."/>
        </authorList>
    </citation>
    <scope>NUCLEOTIDE SEQUENCE [LARGE SCALE GENOMIC DNA]</scope>
    <source>
        <strain evidence="8">CCUG 52537</strain>
    </source>
</reference>
<accession>A0ABW3C3V9</accession>
<evidence type="ECO:0000256" key="6">
    <source>
        <dbReference type="RuleBase" id="RU003788"/>
    </source>
</evidence>
<evidence type="ECO:0000256" key="1">
    <source>
        <dbReference type="ARBA" id="ARBA00000632"/>
    </source>
</evidence>
<dbReference type="HAMAP" id="MF_04110">
    <property type="entry name" value="ENDOLYSIN_T4"/>
    <property type="match status" value="1"/>
</dbReference>
<keyword evidence="4 6" id="KW-0378">Hydrolase</keyword>